<proteinExistence type="predicted"/>
<feature type="domain" description="N-acetyltransferase" evidence="3">
    <location>
        <begin position="16"/>
        <end position="181"/>
    </location>
</feature>
<dbReference type="AlphaFoldDB" id="A0A158DQI1"/>
<gene>
    <name evidence="4" type="ORF">AWB80_07268</name>
</gene>
<dbReference type="PROSITE" id="PS51186">
    <property type="entry name" value="GNAT"/>
    <property type="match status" value="1"/>
</dbReference>
<keyword evidence="5" id="KW-1185">Reference proteome</keyword>
<dbReference type="Proteomes" id="UP000054911">
    <property type="component" value="Unassembled WGS sequence"/>
</dbReference>
<dbReference type="Pfam" id="PF00583">
    <property type="entry name" value="Acetyltransf_1"/>
    <property type="match status" value="1"/>
</dbReference>
<evidence type="ECO:0000313" key="4">
    <source>
        <dbReference type="EMBL" id="SAK96889.1"/>
    </source>
</evidence>
<dbReference type="STRING" id="1777141.AWB80_07268"/>
<accession>A0A158DQI1</accession>
<dbReference type="GO" id="GO:0016747">
    <property type="term" value="F:acyltransferase activity, transferring groups other than amino-acyl groups"/>
    <property type="evidence" value="ECO:0007669"/>
    <property type="project" value="InterPro"/>
</dbReference>
<keyword evidence="1" id="KW-0808">Transferase</keyword>
<dbReference type="EMBL" id="FCOE02000045">
    <property type="protein sequence ID" value="SAK96889.1"/>
    <property type="molecule type" value="Genomic_DNA"/>
</dbReference>
<dbReference type="SUPFAM" id="SSF55729">
    <property type="entry name" value="Acyl-CoA N-acyltransferases (Nat)"/>
    <property type="match status" value="1"/>
</dbReference>
<dbReference type="Gene3D" id="3.40.630.30">
    <property type="match status" value="1"/>
</dbReference>
<keyword evidence="2" id="KW-0012">Acyltransferase</keyword>
<name>A0A158DQI1_9BURK</name>
<evidence type="ECO:0000259" key="3">
    <source>
        <dbReference type="PROSITE" id="PS51186"/>
    </source>
</evidence>
<comment type="caution">
    <text evidence="4">The sequence shown here is derived from an EMBL/GenBank/DDBJ whole genome shotgun (WGS) entry which is preliminary data.</text>
</comment>
<dbReference type="CDD" id="cd04301">
    <property type="entry name" value="NAT_SF"/>
    <property type="match status" value="1"/>
</dbReference>
<protein>
    <submittedName>
        <fullName evidence="4">N-acetyltransferase GCN5</fullName>
    </submittedName>
</protein>
<evidence type="ECO:0000256" key="2">
    <source>
        <dbReference type="ARBA" id="ARBA00023315"/>
    </source>
</evidence>
<sequence>MPNFKLTSEQKLDAKVSLRTATSADTALIASMHARSWASAYRGILPDSYLDRDMQAERAANWDARMMEVAAGASSVFIAEHAGEAVGFMCVVEPDETGSVLVDNLHALPGHRGLGTGTVMLDEAARWARARGARQLHLYVLEQNAAAIGFYESRGWKRAAREADHMAGIDLFSLRYVFPLDHQQAQERQIGQ</sequence>
<evidence type="ECO:0000256" key="1">
    <source>
        <dbReference type="ARBA" id="ARBA00022679"/>
    </source>
</evidence>
<dbReference type="RefSeq" id="WP_061179494.1">
    <property type="nucleotide sequence ID" value="NZ_FCOE02000045.1"/>
</dbReference>
<reference evidence="4" key="1">
    <citation type="submission" date="2016-01" db="EMBL/GenBank/DDBJ databases">
        <authorList>
            <person name="Peeters C."/>
        </authorList>
    </citation>
    <scope>NUCLEOTIDE SEQUENCE [LARGE SCALE GENOMIC DNA]</scope>
    <source>
        <strain evidence="4">LMG 29323</strain>
    </source>
</reference>
<dbReference type="InterPro" id="IPR050832">
    <property type="entry name" value="Bact_Acetyltransf"/>
</dbReference>
<dbReference type="OrthoDB" id="5292888at2"/>
<organism evidence="4 5">
    <name type="scientific">Caballeronia pedi</name>
    <dbReference type="NCBI Taxonomy" id="1777141"/>
    <lineage>
        <taxon>Bacteria</taxon>
        <taxon>Pseudomonadati</taxon>
        <taxon>Pseudomonadota</taxon>
        <taxon>Betaproteobacteria</taxon>
        <taxon>Burkholderiales</taxon>
        <taxon>Burkholderiaceae</taxon>
        <taxon>Caballeronia</taxon>
    </lineage>
</organism>
<dbReference type="InterPro" id="IPR016181">
    <property type="entry name" value="Acyl_CoA_acyltransferase"/>
</dbReference>
<dbReference type="InterPro" id="IPR000182">
    <property type="entry name" value="GNAT_dom"/>
</dbReference>
<evidence type="ECO:0000313" key="5">
    <source>
        <dbReference type="Proteomes" id="UP000054911"/>
    </source>
</evidence>
<dbReference type="PANTHER" id="PTHR43877">
    <property type="entry name" value="AMINOALKYLPHOSPHONATE N-ACETYLTRANSFERASE-RELATED-RELATED"/>
    <property type="match status" value="1"/>
</dbReference>